<reference evidence="2" key="1">
    <citation type="submission" date="2022-01" db="EMBL/GenBank/DDBJ databases">
        <authorList>
            <person name="Jo J.-H."/>
            <person name="Im W.-T."/>
        </authorList>
    </citation>
    <scope>NUCLEOTIDE SEQUENCE</scope>
    <source>
        <strain evidence="2">I2-34</strain>
    </source>
</reference>
<dbReference type="SUPFAM" id="SSF48498">
    <property type="entry name" value="Tetracyclin repressor-like, C-terminal domain"/>
    <property type="match status" value="1"/>
</dbReference>
<keyword evidence="3" id="KW-1185">Reference proteome</keyword>
<proteinExistence type="predicted"/>
<accession>A0ABS9LEE8</accession>
<name>A0ABS9LEE8_9MICC</name>
<dbReference type="RefSeq" id="WP_237827368.1">
    <property type="nucleotide sequence ID" value="NZ_JAKLTQ010000035.1"/>
</dbReference>
<gene>
    <name evidence="2" type="ORF">LVY72_23720</name>
</gene>
<organism evidence="2 3">
    <name type="scientific">Arthrobacter hankyongi</name>
    <dbReference type="NCBI Taxonomy" id="2904801"/>
    <lineage>
        <taxon>Bacteria</taxon>
        <taxon>Bacillati</taxon>
        <taxon>Actinomycetota</taxon>
        <taxon>Actinomycetes</taxon>
        <taxon>Micrococcales</taxon>
        <taxon>Micrococcaceae</taxon>
        <taxon>Arthrobacter</taxon>
    </lineage>
</organism>
<feature type="domain" description="Tetracyclin repressor-like 40 C-terminal" evidence="1">
    <location>
        <begin position="12"/>
        <end position="83"/>
    </location>
</feature>
<protein>
    <recommendedName>
        <fullName evidence="1">Tetracyclin repressor-like 40 C-terminal domain-containing protein</fullName>
    </recommendedName>
</protein>
<evidence type="ECO:0000313" key="2">
    <source>
        <dbReference type="EMBL" id="MCG2624903.1"/>
    </source>
</evidence>
<dbReference type="InterPro" id="IPR049513">
    <property type="entry name" value="TetR_C_40"/>
</dbReference>
<dbReference type="Pfam" id="PF21306">
    <property type="entry name" value="TetR_C_40"/>
    <property type="match status" value="1"/>
</dbReference>
<sequence>MDLLGAQKGLTRVRRDIEAGIESGRFTMKDVDVAVECAVGAATFLSRLIHTEPDRDDAETADQTTEGLLRMLGVSASEVRAICRSPLPELHTAGLRGAVDEVTANGDPAR</sequence>
<dbReference type="Proteomes" id="UP001165368">
    <property type="component" value="Unassembled WGS sequence"/>
</dbReference>
<comment type="caution">
    <text evidence="2">The sequence shown here is derived from an EMBL/GenBank/DDBJ whole genome shotgun (WGS) entry which is preliminary data.</text>
</comment>
<dbReference type="InterPro" id="IPR036271">
    <property type="entry name" value="Tet_transcr_reg_TetR-rel_C_sf"/>
</dbReference>
<evidence type="ECO:0000313" key="3">
    <source>
        <dbReference type="Proteomes" id="UP001165368"/>
    </source>
</evidence>
<dbReference type="EMBL" id="JAKLTQ010000035">
    <property type="protein sequence ID" value="MCG2624903.1"/>
    <property type="molecule type" value="Genomic_DNA"/>
</dbReference>
<dbReference type="Gene3D" id="1.10.357.10">
    <property type="entry name" value="Tetracycline Repressor, domain 2"/>
    <property type="match status" value="1"/>
</dbReference>
<evidence type="ECO:0000259" key="1">
    <source>
        <dbReference type="Pfam" id="PF21306"/>
    </source>
</evidence>